<dbReference type="SUPFAM" id="SSF69322">
    <property type="entry name" value="Tricorn protease domain 2"/>
    <property type="match status" value="1"/>
</dbReference>
<feature type="domain" description="BEACH" evidence="1">
    <location>
        <begin position="1"/>
        <end position="112"/>
    </location>
</feature>
<dbReference type="EMBL" id="HBFL01003063">
    <property type="protein sequence ID" value="CAD8762132.1"/>
    <property type="molecule type" value="Transcribed_RNA"/>
</dbReference>
<dbReference type="PANTHER" id="PTHR13743">
    <property type="entry name" value="BEIGE/BEACH-RELATED"/>
    <property type="match status" value="1"/>
</dbReference>
<dbReference type="InterPro" id="IPR015943">
    <property type="entry name" value="WD40/YVTN_repeat-like_dom_sf"/>
</dbReference>
<dbReference type="SMART" id="SM01026">
    <property type="entry name" value="Beach"/>
    <property type="match status" value="1"/>
</dbReference>
<dbReference type="InterPro" id="IPR036372">
    <property type="entry name" value="BEACH_dom_sf"/>
</dbReference>
<dbReference type="Pfam" id="PF02138">
    <property type="entry name" value="Beach"/>
    <property type="match status" value="1"/>
</dbReference>
<evidence type="ECO:0000259" key="1">
    <source>
        <dbReference type="PROSITE" id="PS50197"/>
    </source>
</evidence>
<proteinExistence type="predicted"/>
<dbReference type="Gene3D" id="1.10.1540.10">
    <property type="entry name" value="BEACH domain"/>
    <property type="match status" value="1"/>
</dbReference>
<gene>
    <name evidence="2" type="ORF">PDEL1432_LOCUS2172</name>
</gene>
<sequence>MGTSQDGEVIGDVVLPPWAKECPEKFVEVMRNALESDVCSSMLPDWIDLIFGRKQQGPEAIAAHNVFFYLTYYGSVDVAAIEDEGLRQSTELQIAHFGQCPMQLFVRPHVRRVQYVNKKRLSFYQITSAYTFGIESRKSDEKEKRPTSSVDQQVIFGPPLYLPFFSAPLSHWVHLDAPPPGPHAPLISIRLAGTDRCLAVDAQGVFHCFRWAWKAEESSEIPGFGPSSDTTFPLDNGCFIAQRELPRFKTVPRLVHKPKQDRIPAVAISKTLFAGRSILLVLSDGDGRGGLALQLVDPAKGLVRGEAVIRAIHSSRIQCIATDPIGTAAGHGGVGGELAIVGSRDGTASLWRFMSSHYLPLRPRVRLSGHSSSPIYAVGLNCSIHVAVTVSKHRLCIHSIGNGNVIRAIEPPKDALGLPEGVEVSTTFAESPAVAISVQGFVVAVCETKLKGKSTRSVFTLHLFSLEGVSLGSKALEVWRGIPSKIIPTPDGTTILVCSGRGVTVHRISAITPLEYIDEWQITEDEEITSSDPFAVSRAFDLDLGPSLNRPVVAAAACSNGALRLHALAGISAFSERHKKTGITQSVGSLLGAPARRIKGVFGKASTIGNKAAEVGKDLSKEVLNSAQETTKSPRAGGMVTGFIGGMFGKKKT</sequence>
<dbReference type="PROSITE" id="PS50197">
    <property type="entry name" value="BEACH"/>
    <property type="match status" value="1"/>
</dbReference>
<dbReference type="InterPro" id="IPR050865">
    <property type="entry name" value="BEACH_Domain"/>
</dbReference>
<protein>
    <recommendedName>
        <fullName evidence="1">BEACH domain-containing protein</fullName>
    </recommendedName>
</protein>
<evidence type="ECO:0000313" key="2">
    <source>
        <dbReference type="EMBL" id="CAD8762132.1"/>
    </source>
</evidence>
<dbReference type="InterPro" id="IPR000409">
    <property type="entry name" value="BEACH_dom"/>
</dbReference>
<reference evidence="2" key="1">
    <citation type="submission" date="2021-01" db="EMBL/GenBank/DDBJ databases">
        <authorList>
            <person name="Corre E."/>
            <person name="Pelletier E."/>
            <person name="Niang G."/>
            <person name="Scheremetjew M."/>
            <person name="Finn R."/>
            <person name="Kale V."/>
            <person name="Holt S."/>
            <person name="Cochrane G."/>
            <person name="Meng A."/>
            <person name="Brown T."/>
            <person name="Cohen L."/>
        </authorList>
    </citation>
    <scope>NUCLEOTIDE SEQUENCE</scope>
    <source>
        <strain evidence="2">UNC1205</strain>
    </source>
</reference>
<name>A0A7S0YC25_9STRA</name>
<accession>A0A7S0YC25</accession>
<organism evidence="2">
    <name type="scientific">Pseudo-nitzschia delicatissima</name>
    <dbReference type="NCBI Taxonomy" id="44447"/>
    <lineage>
        <taxon>Eukaryota</taxon>
        <taxon>Sar</taxon>
        <taxon>Stramenopiles</taxon>
        <taxon>Ochrophyta</taxon>
        <taxon>Bacillariophyta</taxon>
        <taxon>Bacillariophyceae</taxon>
        <taxon>Bacillariophycidae</taxon>
        <taxon>Bacillariales</taxon>
        <taxon>Bacillariaceae</taxon>
        <taxon>Pseudo-nitzschia</taxon>
    </lineage>
</organism>
<dbReference type="Gene3D" id="2.130.10.10">
    <property type="entry name" value="YVTN repeat-like/Quinoprotein amine dehydrogenase"/>
    <property type="match status" value="1"/>
</dbReference>
<dbReference type="AlphaFoldDB" id="A0A7S0YC25"/>
<dbReference type="SUPFAM" id="SSF81837">
    <property type="entry name" value="BEACH domain"/>
    <property type="match status" value="1"/>
</dbReference>